<organism evidence="2 3">
    <name type="scientific">Marinilabilia rubra</name>
    <dbReference type="NCBI Taxonomy" id="2162893"/>
    <lineage>
        <taxon>Bacteria</taxon>
        <taxon>Pseudomonadati</taxon>
        <taxon>Bacteroidota</taxon>
        <taxon>Bacteroidia</taxon>
        <taxon>Marinilabiliales</taxon>
        <taxon>Marinilabiliaceae</taxon>
        <taxon>Marinilabilia</taxon>
    </lineage>
</organism>
<evidence type="ECO:0000313" key="3">
    <source>
        <dbReference type="Proteomes" id="UP000244956"/>
    </source>
</evidence>
<keyword evidence="1" id="KW-0472">Membrane</keyword>
<proteinExistence type="predicted"/>
<comment type="caution">
    <text evidence="2">The sequence shown here is derived from an EMBL/GenBank/DDBJ whole genome shotgun (WGS) entry which is preliminary data.</text>
</comment>
<dbReference type="Proteomes" id="UP000244956">
    <property type="component" value="Unassembled WGS sequence"/>
</dbReference>
<feature type="transmembrane region" description="Helical" evidence="1">
    <location>
        <begin position="92"/>
        <end position="111"/>
    </location>
</feature>
<feature type="transmembrane region" description="Helical" evidence="1">
    <location>
        <begin position="52"/>
        <end position="68"/>
    </location>
</feature>
<sequence>MHTHKIIRQIRFLFWGILLAMAAMFFIALFTVKNIGPVIEWTLVQKENFKSVILILALGGIPASYFFHSKKIKHIDSELPFEEKLKQFKSSFFIKIVTLEALAILGLIGYMLTADNTFLYVFALLFLAYLINRPTKNNITNEIEPEETE</sequence>
<reference evidence="2 3" key="1">
    <citation type="submission" date="2018-05" db="EMBL/GenBank/DDBJ databases">
        <title>Marinilabilia rubrum sp. nov., isolated from saltern sediment.</title>
        <authorList>
            <person name="Zhang R."/>
        </authorList>
    </citation>
    <scope>NUCLEOTIDE SEQUENCE [LARGE SCALE GENOMIC DNA]</scope>
    <source>
        <strain evidence="2 3">WTE16</strain>
    </source>
</reference>
<dbReference type="EMBL" id="QEWP01000005">
    <property type="protein sequence ID" value="PWD99923.1"/>
    <property type="molecule type" value="Genomic_DNA"/>
</dbReference>
<keyword evidence="1" id="KW-0812">Transmembrane</keyword>
<evidence type="ECO:0008006" key="4">
    <source>
        <dbReference type="Google" id="ProtNLM"/>
    </source>
</evidence>
<keyword evidence="3" id="KW-1185">Reference proteome</keyword>
<gene>
    <name evidence="2" type="ORF">DDZ16_08520</name>
</gene>
<keyword evidence="1" id="KW-1133">Transmembrane helix</keyword>
<dbReference type="AlphaFoldDB" id="A0A2U2BA61"/>
<feature type="transmembrane region" description="Helical" evidence="1">
    <location>
        <begin position="12"/>
        <end position="32"/>
    </location>
</feature>
<dbReference type="RefSeq" id="WP_109264024.1">
    <property type="nucleotide sequence ID" value="NZ_QEWP01000005.1"/>
</dbReference>
<name>A0A2U2BA61_9BACT</name>
<evidence type="ECO:0000256" key="1">
    <source>
        <dbReference type="SAM" id="Phobius"/>
    </source>
</evidence>
<protein>
    <recommendedName>
        <fullName evidence="4">DUF2178 domain-containing protein</fullName>
    </recommendedName>
</protein>
<dbReference type="OrthoDB" id="1123282at2"/>
<evidence type="ECO:0000313" key="2">
    <source>
        <dbReference type="EMBL" id="PWD99923.1"/>
    </source>
</evidence>
<accession>A0A2U2BA61</accession>
<feature type="transmembrane region" description="Helical" evidence="1">
    <location>
        <begin position="117"/>
        <end position="132"/>
    </location>
</feature>